<dbReference type="EMBL" id="CP038231">
    <property type="protein sequence ID" value="QDH14510.1"/>
    <property type="molecule type" value="Genomic_DNA"/>
</dbReference>
<reference evidence="7 8" key="1">
    <citation type="submission" date="2019-03" db="EMBL/GenBank/DDBJ databases">
        <title>The complete genome sequence of Swingsia_sp. F3b2 LMG30590(T).</title>
        <authorList>
            <person name="Chua K.-O."/>
            <person name="Chan K.-G."/>
            <person name="See-Too W.-S."/>
        </authorList>
    </citation>
    <scope>NUCLEOTIDE SEQUENCE [LARGE SCALE GENOMIC DNA]</scope>
    <source>
        <strain evidence="7 8">F3b2</strain>
    </source>
</reference>
<evidence type="ECO:0000313" key="7">
    <source>
        <dbReference type="EMBL" id="QDH14510.1"/>
    </source>
</evidence>
<dbReference type="UniPathway" id="UPA00610">
    <property type="reaction ID" value="UER00666"/>
</dbReference>
<keyword evidence="2 5" id="KW-0378">Hydrolase</keyword>
<evidence type="ECO:0000256" key="4">
    <source>
        <dbReference type="ARBA" id="ARBA00047686"/>
    </source>
</evidence>
<comment type="cofactor">
    <cofactor evidence="5">
        <name>Mg(2+)</name>
        <dbReference type="ChEBI" id="CHEBI:18420"/>
    </cofactor>
</comment>
<dbReference type="AlphaFoldDB" id="A0A4Y6UC54"/>
<dbReference type="InterPro" id="IPR036157">
    <property type="entry name" value="dUTPase-like_sf"/>
</dbReference>
<organism evidence="7 8">
    <name type="scientific">Formicincola oecophyllae</name>
    <dbReference type="NCBI Taxonomy" id="2558361"/>
    <lineage>
        <taxon>Bacteria</taxon>
        <taxon>Pseudomonadati</taxon>
        <taxon>Pseudomonadota</taxon>
        <taxon>Alphaproteobacteria</taxon>
        <taxon>Acetobacterales</taxon>
        <taxon>Acetobacteraceae</taxon>
        <taxon>Formicincola</taxon>
    </lineage>
</organism>
<comment type="catalytic activity">
    <reaction evidence="4 5">
        <text>dUTP + H2O = dUMP + diphosphate + H(+)</text>
        <dbReference type="Rhea" id="RHEA:10248"/>
        <dbReference type="ChEBI" id="CHEBI:15377"/>
        <dbReference type="ChEBI" id="CHEBI:15378"/>
        <dbReference type="ChEBI" id="CHEBI:33019"/>
        <dbReference type="ChEBI" id="CHEBI:61555"/>
        <dbReference type="ChEBI" id="CHEBI:246422"/>
        <dbReference type="EC" id="3.6.1.23"/>
    </reaction>
</comment>
<dbReference type="PANTHER" id="PTHR11241">
    <property type="entry name" value="DEOXYURIDINE 5'-TRIPHOSPHATE NUCLEOTIDOHYDROLASE"/>
    <property type="match status" value="1"/>
</dbReference>
<dbReference type="PANTHER" id="PTHR11241:SF0">
    <property type="entry name" value="DEOXYURIDINE 5'-TRIPHOSPHATE NUCLEOTIDOHYDROLASE"/>
    <property type="match status" value="1"/>
</dbReference>
<dbReference type="Gene3D" id="2.70.40.10">
    <property type="match status" value="1"/>
</dbReference>
<feature type="binding site" evidence="5">
    <location>
        <begin position="87"/>
        <end position="89"/>
    </location>
    <ligand>
        <name>substrate</name>
    </ligand>
</feature>
<dbReference type="GO" id="GO:0000287">
    <property type="term" value="F:magnesium ion binding"/>
    <property type="evidence" value="ECO:0007669"/>
    <property type="project" value="UniProtKB-UniRule"/>
</dbReference>
<accession>A0A4Y6UC54</accession>
<dbReference type="EC" id="3.6.1.23" evidence="5"/>
<evidence type="ECO:0000256" key="5">
    <source>
        <dbReference type="HAMAP-Rule" id="MF_00116"/>
    </source>
</evidence>
<keyword evidence="8" id="KW-1185">Reference proteome</keyword>
<name>A0A4Y6UC54_9PROT</name>
<dbReference type="InterPro" id="IPR029054">
    <property type="entry name" value="dUTPase-like"/>
</dbReference>
<evidence type="ECO:0000313" key="8">
    <source>
        <dbReference type="Proteomes" id="UP000318709"/>
    </source>
</evidence>
<keyword evidence="5" id="KW-0479">Metal-binding</keyword>
<dbReference type="CDD" id="cd07557">
    <property type="entry name" value="trimeric_dUTPase"/>
    <property type="match status" value="1"/>
</dbReference>
<dbReference type="SUPFAM" id="SSF51283">
    <property type="entry name" value="dUTPase-like"/>
    <property type="match status" value="1"/>
</dbReference>
<dbReference type="HAMAP" id="MF_00116">
    <property type="entry name" value="dUTPase_bact"/>
    <property type="match status" value="1"/>
</dbReference>
<feature type="domain" description="dUTPase-like" evidence="6">
    <location>
        <begin position="33"/>
        <end position="166"/>
    </location>
</feature>
<evidence type="ECO:0000256" key="2">
    <source>
        <dbReference type="ARBA" id="ARBA00022801"/>
    </source>
</evidence>
<dbReference type="RefSeq" id="WP_141444214.1">
    <property type="nucleotide sequence ID" value="NZ_CP038231.1"/>
</dbReference>
<evidence type="ECO:0000256" key="1">
    <source>
        <dbReference type="ARBA" id="ARBA00006581"/>
    </source>
</evidence>
<dbReference type="Pfam" id="PF00692">
    <property type="entry name" value="dUTPase"/>
    <property type="match status" value="1"/>
</dbReference>
<dbReference type="GO" id="GO:0046081">
    <property type="term" value="P:dUTP catabolic process"/>
    <property type="evidence" value="ECO:0007669"/>
    <property type="project" value="InterPro"/>
</dbReference>
<sequence>MATMMIDVPVQRLALHPAQGDTDLQTGTPNKPLPLPSYATEGAAGFDLQADVAEDEPLVIHPGGRALVPTGLAMAIPAGYELQVRPRSGLALRHGITVLNSPGTVDSDYRGELKILLINLGQEPFSVMRGDRIAQGVISPVVRASFTAASALPPTQRGAGGYGSTGR</sequence>
<evidence type="ECO:0000259" key="6">
    <source>
        <dbReference type="Pfam" id="PF00692"/>
    </source>
</evidence>
<proteinExistence type="inferred from homology"/>
<comment type="caution">
    <text evidence="5">Lacks conserved residue(s) required for the propagation of feature annotation.</text>
</comment>
<dbReference type="Proteomes" id="UP000318709">
    <property type="component" value="Chromosome"/>
</dbReference>
<dbReference type="GO" id="GO:0006226">
    <property type="term" value="P:dUMP biosynthetic process"/>
    <property type="evidence" value="ECO:0007669"/>
    <property type="project" value="UniProtKB-UniRule"/>
</dbReference>
<comment type="function">
    <text evidence="5">This enzyme is involved in nucleotide metabolism: it produces dUMP, the immediate precursor of thymidine nucleotides and it decreases the intracellular concentration of dUTP so that uracil cannot be incorporated into DNA.</text>
</comment>
<dbReference type="InterPro" id="IPR008181">
    <property type="entry name" value="dUTPase"/>
</dbReference>
<keyword evidence="5" id="KW-0460">Magnesium</keyword>
<dbReference type="GO" id="GO:0004170">
    <property type="term" value="F:dUTP diphosphatase activity"/>
    <property type="evidence" value="ECO:0007669"/>
    <property type="project" value="UniProtKB-UniRule"/>
</dbReference>
<dbReference type="KEGG" id="swf:E3E12_08560"/>
<feature type="binding site" evidence="5">
    <location>
        <position position="100"/>
    </location>
    <ligand>
        <name>substrate</name>
    </ligand>
</feature>
<keyword evidence="3 5" id="KW-0546">Nucleotide metabolism</keyword>
<evidence type="ECO:0000256" key="3">
    <source>
        <dbReference type="ARBA" id="ARBA00023080"/>
    </source>
</evidence>
<feature type="binding site" evidence="5">
    <location>
        <begin position="104"/>
        <end position="106"/>
    </location>
    <ligand>
        <name>substrate</name>
    </ligand>
</feature>
<dbReference type="NCBIfam" id="NF001862">
    <property type="entry name" value="PRK00601.1"/>
    <property type="match status" value="1"/>
</dbReference>
<dbReference type="OrthoDB" id="9809956at2"/>
<protein>
    <recommendedName>
        <fullName evidence="5">Deoxyuridine 5'-triphosphate nucleotidohydrolase</fullName>
        <shortName evidence="5">dUTPase</shortName>
        <ecNumber evidence="5">3.6.1.23</ecNumber>
    </recommendedName>
    <alternativeName>
        <fullName evidence="5">dUTP pyrophosphatase</fullName>
    </alternativeName>
</protein>
<gene>
    <name evidence="5" type="primary">dut</name>
    <name evidence="7" type="ORF">E3E12_08560</name>
</gene>
<dbReference type="NCBIfam" id="TIGR00576">
    <property type="entry name" value="dut"/>
    <property type="match status" value="1"/>
</dbReference>
<comment type="similarity">
    <text evidence="1 5">Belongs to the dUTPase family.</text>
</comment>
<comment type="pathway">
    <text evidence="5">Pyrimidine metabolism; dUMP biosynthesis; dUMP from dCTP (dUTP route): step 2/2.</text>
</comment>
<dbReference type="InterPro" id="IPR033704">
    <property type="entry name" value="dUTPase_trimeric"/>
</dbReference>